<accession>A0A4Y2MH87</accession>
<gene>
    <name evidence="1" type="ORF">AVEN_61559_1</name>
</gene>
<dbReference type="EMBL" id="BGPR01007390">
    <property type="protein sequence ID" value="GBN26485.1"/>
    <property type="molecule type" value="Genomic_DNA"/>
</dbReference>
<reference evidence="1 2" key="1">
    <citation type="journal article" date="2019" name="Sci. Rep.">
        <title>Orb-weaving spider Araneus ventricosus genome elucidates the spidroin gene catalogue.</title>
        <authorList>
            <person name="Kono N."/>
            <person name="Nakamura H."/>
            <person name="Ohtoshi R."/>
            <person name="Moran D.A.P."/>
            <person name="Shinohara A."/>
            <person name="Yoshida Y."/>
            <person name="Fujiwara M."/>
            <person name="Mori M."/>
            <person name="Tomita M."/>
            <person name="Arakawa K."/>
        </authorList>
    </citation>
    <scope>NUCLEOTIDE SEQUENCE [LARGE SCALE GENOMIC DNA]</scope>
</reference>
<organism evidence="1 2">
    <name type="scientific">Araneus ventricosus</name>
    <name type="common">Orbweaver spider</name>
    <name type="synonym">Epeira ventricosa</name>
    <dbReference type="NCBI Taxonomy" id="182803"/>
    <lineage>
        <taxon>Eukaryota</taxon>
        <taxon>Metazoa</taxon>
        <taxon>Ecdysozoa</taxon>
        <taxon>Arthropoda</taxon>
        <taxon>Chelicerata</taxon>
        <taxon>Arachnida</taxon>
        <taxon>Araneae</taxon>
        <taxon>Araneomorphae</taxon>
        <taxon>Entelegynae</taxon>
        <taxon>Araneoidea</taxon>
        <taxon>Araneidae</taxon>
        <taxon>Araneus</taxon>
    </lineage>
</organism>
<evidence type="ECO:0000313" key="2">
    <source>
        <dbReference type="Proteomes" id="UP000499080"/>
    </source>
</evidence>
<proteinExistence type="predicted"/>
<dbReference type="AlphaFoldDB" id="A0A4Y2MH87"/>
<name>A0A4Y2MH87_ARAVE</name>
<keyword evidence="2" id="KW-1185">Reference proteome</keyword>
<comment type="caution">
    <text evidence="1">The sequence shown here is derived from an EMBL/GenBank/DDBJ whole genome shotgun (WGS) entry which is preliminary data.</text>
</comment>
<protein>
    <submittedName>
        <fullName evidence="1">Uncharacterized protein</fullName>
    </submittedName>
</protein>
<dbReference type="Proteomes" id="UP000499080">
    <property type="component" value="Unassembled WGS sequence"/>
</dbReference>
<evidence type="ECO:0000313" key="1">
    <source>
        <dbReference type="EMBL" id="GBN26485.1"/>
    </source>
</evidence>
<sequence length="115" mass="13247">MTNLTRGDFEACINVLQTCFKLTDLQSKIAAILFQAYRFAEQDCCKLVSSLQICRARLLQTKIAIWVTTRQTCHKLIANYSKTEYEDNLGFEPLTSRFLNLSSYPLSQLDSGRRR</sequence>